<dbReference type="AlphaFoldDB" id="A0A844DMR9"/>
<dbReference type="Gene3D" id="3.40.190.10">
    <property type="entry name" value="Periplasmic binding protein-like II"/>
    <property type="match status" value="1"/>
</dbReference>
<evidence type="ECO:0000313" key="2">
    <source>
        <dbReference type="Proteomes" id="UP000462091"/>
    </source>
</evidence>
<dbReference type="Proteomes" id="UP000462091">
    <property type="component" value="Unassembled WGS sequence"/>
</dbReference>
<accession>A0A844DMR9</accession>
<dbReference type="EMBL" id="WKQM01000063">
    <property type="protein sequence ID" value="MSC53134.1"/>
    <property type="molecule type" value="Genomic_DNA"/>
</dbReference>
<dbReference type="InterPro" id="IPR050490">
    <property type="entry name" value="Bact_solute-bd_prot1"/>
</dbReference>
<reference evidence="1 2" key="1">
    <citation type="journal article" date="2019" name="Nat. Med.">
        <title>A library of human gut bacterial isolates paired with longitudinal multiomics data enables mechanistic microbiome research.</title>
        <authorList>
            <person name="Poyet M."/>
            <person name="Groussin M."/>
            <person name="Gibbons S.M."/>
            <person name="Avila-Pacheco J."/>
            <person name="Jiang X."/>
            <person name="Kearney S.M."/>
            <person name="Perrotta A.R."/>
            <person name="Berdy B."/>
            <person name="Zhao S."/>
            <person name="Lieberman T.D."/>
            <person name="Swanson P.K."/>
            <person name="Smith M."/>
            <person name="Roesemann S."/>
            <person name="Alexander J.E."/>
            <person name="Rich S.A."/>
            <person name="Livny J."/>
            <person name="Vlamakis H."/>
            <person name="Clish C."/>
            <person name="Bullock K."/>
            <person name="Deik A."/>
            <person name="Scott J."/>
            <person name="Pierce K.A."/>
            <person name="Xavier R.J."/>
            <person name="Alm E.J."/>
        </authorList>
    </citation>
    <scope>NUCLEOTIDE SEQUENCE [LARGE SCALE GENOMIC DNA]</scope>
    <source>
        <strain evidence="1 2">BIOML-B1</strain>
    </source>
</reference>
<dbReference type="SUPFAM" id="SSF53850">
    <property type="entry name" value="Periplasmic binding protein-like II"/>
    <property type="match status" value="1"/>
</dbReference>
<gene>
    <name evidence="1" type="ORF">GKE10_14845</name>
</gene>
<organism evidence="1 2">
    <name type="scientific">Faecalibacterium prausnitzii</name>
    <dbReference type="NCBI Taxonomy" id="853"/>
    <lineage>
        <taxon>Bacteria</taxon>
        <taxon>Bacillati</taxon>
        <taxon>Bacillota</taxon>
        <taxon>Clostridia</taxon>
        <taxon>Eubacteriales</taxon>
        <taxon>Oscillospiraceae</taxon>
        <taxon>Faecalibacterium</taxon>
    </lineage>
</organism>
<dbReference type="PANTHER" id="PTHR43649">
    <property type="entry name" value="ARABINOSE-BINDING PROTEIN-RELATED"/>
    <property type="match status" value="1"/>
</dbReference>
<sequence>MYNNRRNNRFSIFIAAIIVSLLVLLTGCASTKKETDLAKPVAEDSSNPVTLTVYLTAHYANPDTHCPIYEKLLDYQKENPNITIQFVSPKEGDTAEREAEIHQLNTEILSGKGPDLFIMEGNRLTNVNLFPDIEKSMMNGAFLDLTDVMDSNEFTAENFYMPLLDAGKLKGKQYILPLCFSVPALTSAESVLKDSGFDMQAASKSLAATMDELLRVYKEKPMLVVMDFSMTSALSQPIIDYKNHTINLDTVSCRQTLAYEKEFRTGEISYEMQNGLFDSFNPEVVQDYFANGEPFASLDPSYMTVGLLRQCAALGIKTVTLPIPNELGGVTAEIGSYAMGNRNTKHPTEVKALLAYLLSEECQSSSAFADKDMFPVRRGCLKKCMEAQYQFSVYDASHEKIGQEDIENRKEMYGDNLTDAQLDQLETICDKINAAQYHTIWYRALQLDQSEDGGNLLSETMVQYWNDEITLDELVDRLTPRLKLYLDE</sequence>
<comment type="caution">
    <text evidence="1">The sequence shown here is derived from an EMBL/GenBank/DDBJ whole genome shotgun (WGS) entry which is preliminary data.</text>
</comment>
<dbReference type="PANTHER" id="PTHR43649:SF12">
    <property type="entry name" value="DIACETYLCHITOBIOSE BINDING PROTEIN DASA"/>
    <property type="match status" value="1"/>
</dbReference>
<proteinExistence type="predicted"/>
<dbReference type="RefSeq" id="WP_154266116.1">
    <property type="nucleotide sequence ID" value="NZ_JAHQYV010000042.1"/>
</dbReference>
<dbReference type="PROSITE" id="PS51257">
    <property type="entry name" value="PROKAR_LIPOPROTEIN"/>
    <property type="match status" value="1"/>
</dbReference>
<name>A0A844DMR9_9FIRM</name>
<dbReference type="Pfam" id="PF01547">
    <property type="entry name" value="SBP_bac_1"/>
    <property type="match status" value="1"/>
</dbReference>
<protein>
    <submittedName>
        <fullName evidence="1">Extracellular solute-binding protein</fullName>
    </submittedName>
</protein>
<evidence type="ECO:0000313" key="1">
    <source>
        <dbReference type="EMBL" id="MSC53134.1"/>
    </source>
</evidence>
<dbReference type="InterPro" id="IPR006059">
    <property type="entry name" value="SBP"/>
</dbReference>